<feature type="binding site" evidence="5">
    <location>
        <begin position="139"/>
        <end position="140"/>
    </location>
    <ligand>
        <name>FMN</name>
        <dbReference type="ChEBI" id="CHEBI:58210"/>
    </ligand>
</feature>
<evidence type="ECO:0000256" key="3">
    <source>
        <dbReference type="ARBA" id="ARBA00022643"/>
    </source>
</evidence>
<organism evidence="8 9">
    <name type="scientific">Aliikangiella maris</name>
    <dbReference type="NCBI Taxonomy" id="3162458"/>
    <lineage>
        <taxon>Bacteria</taxon>
        <taxon>Pseudomonadati</taxon>
        <taxon>Pseudomonadota</taxon>
        <taxon>Gammaproteobacteria</taxon>
        <taxon>Oceanospirillales</taxon>
        <taxon>Pleioneaceae</taxon>
        <taxon>Aliikangiella</taxon>
    </lineage>
</organism>
<comment type="caution">
    <text evidence="5">Lacks conserved residue(s) required for the propagation of feature annotation.</text>
</comment>
<evidence type="ECO:0000259" key="6">
    <source>
        <dbReference type="Pfam" id="PF01243"/>
    </source>
</evidence>
<evidence type="ECO:0000313" key="9">
    <source>
        <dbReference type="Proteomes" id="UP001548189"/>
    </source>
</evidence>
<feature type="binding site" evidence="5">
    <location>
        <position position="184"/>
    </location>
    <ligand>
        <name>FMN</name>
        <dbReference type="ChEBI" id="CHEBI:58210"/>
    </ligand>
</feature>
<dbReference type="EC" id="1.4.3.5" evidence="5"/>
<dbReference type="PANTHER" id="PTHR10851">
    <property type="entry name" value="PYRIDOXINE-5-PHOSPHATE OXIDASE"/>
    <property type="match status" value="1"/>
</dbReference>
<proteinExistence type="inferred from homology"/>
<feature type="binding site" evidence="5">
    <location>
        <position position="104"/>
    </location>
    <ligand>
        <name>FMN</name>
        <dbReference type="ChEBI" id="CHEBI:58210"/>
    </ligand>
</feature>
<dbReference type="Pfam" id="PF10590">
    <property type="entry name" value="PNP_phzG_C"/>
    <property type="match status" value="1"/>
</dbReference>
<keyword evidence="5" id="KW-0664">Pyridoxine biosynthesis</keyword>
<keyword evidence="2 5" id="KW-0285">Flavoprotein</keyword>
<feature type="binding site" evidence="5">
    <location>
        <position position="126"/>
    </location>
    <ligand>
        <name>substrate</name>
    </ligand>
</feature>
<feature type="binding site" evidence="5">
    <location>
        <begin position="75"/>
        <end position="76"/>
    </location>
    <ligand>
        <name>FMN</name>
        <dbReference type="ChEBI" id="CHEBI:58210"/>
    </ligand>
</feature>
<feature type="domain" description="Pyridoxamine 5'-phosphate oxidase N-terminal" evidence="6">
    <location>
        <begin position="42"/>
        <end position="158"/>
    </location>
</feature>
<accession>A0ABV2BTL7</accession>
<evidence type="ECO:0000256" key="1">
    <source>
        <dbReference type="ARBA" id="ARBA00007301"/>
    </source>
</evidence>
<keyword evidence="4 5" id="KW-0560">Oxidoreductase</keyword>
<dbReference type="InterPro" id="IPR012349">
    <property type="entry name" value="Split_barrel_FMN-bd"/>
</dbReference>
<dbReference type="PANTHER" id="PTHR10851:SF0">
    <property type="entry name" value="PYRIDOXINE-5'-PHOSPHATE OXIDASE"/>
    <property type="match status" value="1"/>
</dbReference>
<evidence type="ECO:0000256" key="2">
    <source>
        <dbReference type="ARBA" id="ARBA00022630"/>
    </source>
</evidence>
<dbReference type="Proteomes" id="UP001548189">
    <property type="component" value="Unassembled WGS sequence"/>
</dbReference>
<feature type="binding site" evidence="5">
    <location>
        <position position="82"/>
    </location>
    <ligand>
        <name>FMN</name>
        <dbReference type="ChEBI" id="CHEBI:58210"/>
    </ligand>
</feature>
<comment type="cofactor">
    <cofactor evidence="5">
        <name>FMN</name>
        <dbReference type="ChEBI" id="CHEBI:58210"/>
    </cofactor>
    <text evidence="5">Binds 1 FMN per subunit.</text>
</comment>
<dbReference type="EMBL" id="JBEVCJ010000008">
    <property type="protein sequence ID" value="MET1255251.1"/>
    <property type="molecule type" value="Genomic_DNA"/>
</dbReference>
<dbReference type="InterPro" id="IPR019576">
    <property type="entry name" value="Pyridoxamine_oxidase_dimer_C"/>
</dbReference>
<comment type="caution">
    <text evidence="8">The sequence shown here is derived from an EMBL/GenBank/DDBJ whole genome shotgun (WGS) entry which is preliminary data.</text>
</comment>
<comment type="catalytic activity">
    <reaction evidence="5">
        <text>pyridoxamine 5'-phosphate + O2 + H2O = pyridoxal 5'-phosphate + H2O2 + NH4(+)</text>
        <dbReference type="Rhea" id="RHEA:15817"/>
        <dbReference type="ChEBI" id="CHEBI:15377"/>
        <dbReference type="ChEBI" id="CHEBI:15379"/>
        <dbReference type="ChEBI" id="CHEBI:16240"/>
        <dbReference type="ChEBI" id="CHEBI:28938"/>
        <dbReference type="ChEBI" id="CHEBI:58451"/>
        <dbReference type="ChEBI" id="CHEBI:597326"/>
        <dbReference type="EC" id="1.4.3.5"/>
    </reaction>
</comment>
<dbReference type="GO" id="GO:0004733">
    <property type="term" value="F:pyridoxamine phosphate oxidase activity"/>
    <property type="evidence" value="ECO:0007669"/>
    <property type="project" value="UniProtKB-EC"/>
</dbReference>
<sequence>MKLDAERREYLKGDLRRKTLNDDPIEQLKRWLDEAGEMEQIDPTAMTLATVDSEGQPSQRVVLLKKLDQDGLVFFTNLNSNKAQDIAVNNKVSANFAWLPLERQVKIKGVASRISHSETLSYFLSRPKNSQLAAWASNQSQPISSRQFLMAAFDKMKQKFAEGEIPLPDFWGGYRIKPIAFEFWQGGSSRLHDRFEYTPSEFGWDIKRLAP</sequence>
<feature type="binding site" evidence="5">
    <location>
        <position position="130"/>
    </location>
    <ligand>
        <name>substrate</name>
    </ligand>
</feature>
<comment type="subunit">
    <text evidence="5">Homodimer.</text>
</comment>
<comment type="pathway">
    <text evidence="5">Cofactor metabolism; pyridoxal 5'-phosphate salvage; pyridoxal 5'-phosphate from pyridoxine 5'-phosphate: step 1/1.</text>
</comment>
<feature type="domain" description="Pyridoxine 5'-phosphate oxidase dimerisation C-terminal" evidence="7">
    <location>
        <begin position="171"/>
        <end position="211"/>
    </location>
</feature>
<dbReference type="InterPro" id="IPR000659">
    <property type="entry name" value="Pyridox_Oxase"/>
</dbReference>
<evidence type="ECO:0000313" key="8">
    <source>
        <dbReference type="EMBL" id="MET1255251.1"/>
    </source>
</evidence>
<feature type="binding site" evidence="5">
    <location>
        <begin position="60"/>
        <end position="65"/>
    </location>
    <ligand>
        <name>FMN</name>
        <dbReference type="ChEBI" id="CHEBI:58210"/>
    </ligand>
</feature>
<dbReference type="HAMAP" id="MF_01629">
    <property type="entry name" value="PdxH"/>
    <property type="match status" value="1"/>
</dbReference>
<dbReference type="SUPFAM" id="SSF50475">
    <property type="entry name" value="FMN-binding split barrel"/>
    <property type="match status" value="1"/>
</dbReference>
<evidence type="ECO:0000256" key="4">
    <source>
        <dbReference type="ARBA" id="ARBA00023002"/>
    </source>
</evidence>
<keyword evidence="3 5" id="KW-0288">FMN</keyword>
<feature type="binding site" evidence="5">
    <location>
        <begin position="190"/>
        <end position="192"/>
    </location>
    <ligand>
        <name>substrate</name>
    </ligand>
</feature>
<feature type="binding site" evidence="5">
    <location>
        <position position="122"/>
    </location>
    <ligand>
        <name>substrate</name>
    </ligand>
</feature>
<gene>
    <name evidence="5 8" type="primary">pdxH</name>
    <name evidence="8" type="ORF">ABVT43_08955</name>
</gene>
<dbReference type="PROSITE" id="PS01064">
    <property type="entry name" value="PYRIDOX_OXIDASE"/>
    <property type="match status" value="1"/>
</dbReference>
<comment type="pathway">
    <text evidence="5">Cofactor metabolism; pyridoxal 5'-phosphate salvage; pyridoxal 5'-phosphate from pyridoxamine 5'-phosphate: step 1/1.</text>
</comment>
<dbReference type="NCBIfam" id="NF004231">
    <property type="entry name" value="PRK05679.1"/>
    <property type="match status" value="1"/>
</dbReference>
<name>A0ABV2BTL7_9GAMM</name>
<evidence type="ECO:0000259" key="7">
    <source>
        <dbReference type="Pfam" id="PF10590"/>
    </source>
</evidence>
<evidence type="ECO:0000256" key="5">
    <source>
        <dbReference type="HAMAP-Rule" id="MF_01629"/>
    </source>
</evidence>
<dbReference type="Pfam" id="PF01243">
    <property type="entry name" value="PNPOx_N"/>
    <property type="match status" value="1"/>
</dbReference>
<dbReference type="PIRSF" id="PIRSF000190">
    <property type="entry name" value="Pyd_amn-ph_oxd"/>
    <property type="match status" value="1"/>
</dbReference>
<dbReference type="Gene3D" id="2.30.110.10">
    <property type="entry name" value="Electron Transport, Fmn-binding Protein, Chain A"/>
    <property type="match status" value="1"/>
</dbReference>
<dbReference type="InterPro" id="IPR011576">
    <property type="entry name" value="Pyridox_Oxase_N"/>
</dbReference>
<comment type="similarity">
    <text evidence="1 5">Belongs to the pyridoxamine 5'-phosphate oxidase family.</text>
</comment>
<dbReference type="NCBIfam" id="TIGR00558">
    <property type="entry name" value="pdxH"/>
    <property type="match status" value="1"/>
</dbReference>
<feature type="binding site" evidence="5">
    <location>
        <position position="194"/>
    </location>
    <ligand>
        <name>FMN</name>
        <dbReference type="ChEBI" id="CHEBI:58210"/>
    </ligand>
</feature>
<dbReference type="RefSeq" id="WP_353895835.1">
    <property type="nucleotide sequence ID" value="NZ_JBEVCJ010000008.1"/>
</dbReference>
<dbReference type="InterPro" id="IPR019740">
    <property type="entry name" value="Pyridox_Oxase_CS"/>
</dbReference>
<protein>
    <recommendedName>
        <fullName evidence="5">Pyridoxine/pyridoxamine 5'-phosphate oxidase</fullName>
        <ecNumber evidence="5">1.4.3.5</ecNumber>
    </recommendedName>
    <alternativeName>
        <fullName evidence="5">PNP/PMP oxidase</fullName>
        <shortName evidence="5">PNPOx</shortName>
    </alternativeName>
    <alternativeName>
        <fullName evidence="5">Pyridoxal 5'-phosphate synthase</fullName>
    </alternativeName>
</protein>
<comment type="function">
    <text evidence="5">Catalyzes the oxidation of either pyridoxine 5'-phosphate (PNP) or pyridoxamine 5'-phosphate (PMP) into pyridoxal 5'-phosphate (PLP).</text>
</comment>
<feature type="binding site" evidence="5">
    <location>
        <position position="65"/>
    </location>
    <ligand>
        <name>substrate</name>
    </ligand>
</feature>
<comment type="catalytic activity">
    <reaction evidence="5">
        <text>pyridoxine 5'-phosphate + O2 = pyridoxal 5'-phosphate + H2O2</text>
        <dbReference type="Rhea" id="RHEA:15149"/>
        <dbReference type="ChEBI" id="CHEBI:15379"/>
        <dbReference type="ChEBI" id="CHEBI:16240"/>
        <dbReference type="ChEBI" id="CHEBI:58589"/>
        <dbReference type="ChEBI" id="CHEBI:597326"/>
        <dbReference type="EC" id="1.4.3.5"/>
    </reaction>
</comment>
<keyword evidence="9" id="KW-1185">Reference proteome</keyword>
<reference evidence="8 9" key="1">
    <citation type="submission" date="2024-06" db="EMBL/GenBank/DDBJ databases">
        <authorList>
            <person name="Li F."/>
        </authorList>
    </citation>
    <scope>NUCLEOTIDE SEQUENCE [LARGE SCALE GENOMIC DNA]</scope>
    <source>
        <strain evidence="8 9">GXAS 311</strain>
    </source>
</reference>